<keyword evidence="2" id="KW-1185">Reference proteome</keyword>
<dbReference type="InParanoid" id="A0A5S6PE14"/>
<protein>
    <submittedName>
        <fullName evidence="3">Uncharacterized protein</fullName>
    </submittedName>
</protein>
<name>A0A5S6PE14_BRUMA</name>
<reference evidence="2" key="1">
    <citation type="journal article" date="2007" name="Science">
        <title>Draft genome of the filarial nematode parasite Brugia malayi.</title>
        <authorList>
            <person name="Ghedin E."/>
            <person name="Wang S."/>
            <person name="Spiro D."/>
            <person name="Caler E."/>
            <person name="Zhao Q."/>
            <person name="Crabtree J."/>
            <person name="Allen J.E."/>
            <person name="Delcher A.L."/>
            <person name="Guiliano D.B."/>
            <person name="Miranda-Saavedra D."/>
            <person name="Angiuoli S.V."/>
            <person name="Creasy T."/>
            <person name="Amedeo P."/>
            <person name="Haas B."/>
            <person name="El-Sayed N.M."/>
            <person name="Wortman J.R."/>
            <person name="Feldblyum T."/>
            <person name="Tallon L."/>
            <person name="Schatz M."/>
            <person name="Shumway M."/>
            <person name="Koo H."/>
            <person name="Salzberg S.L."/>
            <person name="Schobel S."/>
            <person name="Pertea M."/>
            <person name="Pop M."/>
            <person name="White O."/>
            <person name="Barton G.J."/>
            <person name="Carlow C.K."/>
            <person name="Crawford M.J."/>
            <person name="Daub J."/>
            <person name="Dimmic M.W."/>
            <person name="Estes C.F."/>
            <person name="Foster J.M."/>
            <person name="Ganatra M."/>
            <person name="Gregory W.F."/>
            <person name="Johnson N.M."/>
            <person name="Jin J."/>
            <person name="Komuniecki R."/>
            <person name="Korf I."/>
            <person name="Kumar S."/>
            <person name="Laney S."/>
            <person name="Li B.W."/>
            <person name="Li W."/>
            <person name="Lindblom T.H."/>
            <person name="Lustigman S."/>
            <person name="Ma D."/>
            <person name="Maina C.V."/>
            <person name="Martin D.M."/>
            <person name="McCarter J.P."/>
            <person name="McReynolds L."/>
            <person name="Mitreva M."/>
            <person name="Nutman T.B."/>
            <person name="Parkinson J."/>
            <person name="Peregrin-Alvarez J.M."/>
            <person name="Poole C."/>
            <person name="Ren Q."/>
            <person name="Saunders L."/>
            <person name="Sluder A.E."/>
            <person name="Smith K."/>
            <person name="Stanke M."/>
            <person name="Unnasch T.R."/>
            <person name="Ware J."/>
            <person name="Wei A.D."/>
            <person name="Weil G."/>
            <person name="Williams D.J."/>
            <person name="Zhang Y."/>
            <person name="Williams S.A."/>
            <person name="Fraser-Liggett C."/>
            <person name="Slatko B."/>
            <person name="Blaxter M.L."/>
            <person name="Scott A.L."/>
        </authorList>
    </citation>
    <scope>NUCLEOTIDE SEQUENCE</scope>
    <source>
        <strain evidence="2">FR3</strain>
    </source>
</reference>
<accession>A0A5S6PE14</accession>
<evidence type="ECO:0000313" key="2">
    <source>
        <dbReference type="Proteomes" id="UP000006672"/>
    </source>
</evidence>
<feature type="chain" id="PRO_5035466488" evidence="1">
    <location>
        <begin position="21"/>
        <end position="442"/>
    </location>
</feature>
<dbReference type="WBParaSite" id="Bm17603.1">
    <property type="protein sequence ID" value="Bm17603.1"/>
    <property type="gene ID" value="WBGene00268746"/>
</dbReference>
<sequence>MLWFISIFCIICLIMHKGINHEIWKFINHNHNRCEGNFTLYDNSYKLCYTVLELSQISNWTNDRCLAMDKTNHFIHEAKILDQRQFYSIFDTLQKEKPAFSNGSMEVLISITYRRGDGFRWRDDTVPYDLSFLKFNPIDNLNDDDNLIENYCFHFSIIVDKNSKDGYGTKWYKCDEMNSINYTKKLFYLLCSYSKDNEIQKMIQRPFQIIAKQKECLRTEIPVKINNMYLCYVHIIKTYLMNNITSADTNLCHEYSNEYERETEHWNSLSPAAIPNKNLLRLLHKEILSVHRQFDKRNHGLMIGLIYMHNQYHWMDGISIIHPSLESLIAGIAAADNECYRFMLFQSVPDYMVPVPCNNNVITYDILCKYILDKQPDHIGKNELIEEIKILIDHEPENNAIENGAKRVQFDQLIMIFLLIIIDVSYICELIQSENFISIRIL</sequence>
<reference evidence="3" key="2">
    <citation type="submission" date="2019-12" db="UniProtKB">
        <authorList>
            <consortium name="WormBaseParasite"/>
        </authorList>
    </citation>
    <scope>IDENTIFICATION</scope>
</reference>
<proteinExistence type="predicted"/>
<feature type="signal peptide" evidence="1">
    <location>
        <begin position="1"/>
        <end position="20"/>
    </location>
</feature>
<organism evidence="2 3">
    <name type="scientific">Brugia malayi</name>
    <name type="common">Filarial nematode worm</name>
    <dbReference type="NCBI Taxonomy" id="6279"/>
    <lineage>
        <taxon>Eukaryota</taxon>
        <taxon>Metazoa</taxon>
        <taxon>Ecdysozoa</taxon>
        <taxon>Nematoda</taxon>
        <taxon>Chromadorea</taxon>
        <taxon>Rhabditida</taxon>
        <taxon>Spirurina</taxon>
        <taxon>Spiruromorpha</taxon>
        <taxon>Filarioidea</taxon>
        <taxon>Onchocercidae</taxon>
        <taxon>Brugia</taxon>
    </lineage>
</organism>
<evidence type="ECO:0000256" key="1">
    <source>
        <dbReference type="SAM" id="SignalP"/>
    </source>
</evidence>
<dbReference type="AlphaFoldDB" id="A0A5S6PE14"/>
<dbReference type="Proteomes" id="UP000006672">
    <property type="component" value="Unassembled WGS sequence"/>
</dbReference>
<evidence type="ECO:0000313" key="3">
    <source>
        <dbReference type="WBParaSite" id="Bm17603.1"/>
    </source>
</evidence>
<keyword evidence="1" id="KW-0732">Signal</keyword>